<dbReference type="CDD" id="cd00093">
    <property type="entry name" value="HTH_XRE"/>
    <property type="match status" value="1"/>
</dbReference>
<evidence type="ECO:0000313" key="2">
    <source>
        <dbReference type="EMBL" id="KHD06216.1"/>
    </source>
</evidence>
<dbReference type="EMBL" id="JSZA02000123">
    <property type="protein sequence ID" value="KHD06216.1"/>
    <property type="molecule type" value="Genomic_DNA"/>
</dbReference>
<dbReference type="InterPro" id="IPR010982">
    <property type="entry name" value="Lambda_DNA-bd_dom_sf"/>
</dbReference>
<name>A0A0A6RQR2_9GAMM</name>
<feature type="domain" description="HTH cro/C1-type" evidence="1">
    <location>
        <begin position="7"/>
        <end position="60"/>
    </location>
</feature>
<sequence length="158" mass="18657">MEVHEKIKFIRQFKGWSQEQMAEKLQMSLNGYAKIEHGKVDICSKLEKISKILGVEVAQLFGLSEKNVCHFLENSQNVIYLHNDINHDQQYQHNAIDQTTYKHELEKAHLIIEQKDKEIVYLKEINKHELEKADLIIEQKDKEIVSLKEMIELMKKQA</sequence>
<dbReference type="SMART" id="SM00530">
    <property type="entry name" value="HTH_XRE"/>
    <property type="match status" value="1"/>
</dbReference>
<accession>A0A0A6RQR2</accession>
<organism evidence="2 3">
    <name type="scientific">Candidatus Thiomargarita nelsonii</name>
    <dbReference type="NCBI Taxonomy" id="1003181"/>
    <lineage>
        <taxon>Bacteria</taxon>
        <taxon>Pseudomonadati</taxon>
        <taxon>Pseudomonadota</taxon>
        <taxon>Gammaproteobacteria</taxon>
        <taxon>Thiotrichales</taxon>
        <taxon>Thiotrichaceae</taxon>
        <taxon>Thiomargarita</taxon>
    </lineage>
</organism>
<comment type="caution">
    <text evidence="2">The sequence shown here is derived from an EMBL/GenBank/DDBJ whole genome shotgun (WGS) entry which is preliminary data.</text>
</comment>
<dbReference type="InterPro" id="IPR001387">
    <property type="entry name" value="Cro/C1-type_HTH"/>
</dbReference>
<dbReference type="Pfam" id="PF12844">
    <property type="entry name" value="HTH_19"/>
    <property type="match status" value="1"/>
</dbReference>
<dbReference type="AlphaFoldDB" id="A0A0A6RQR2"/>
<dbReference type="SUPFAM" id="SSF47413">
    <property type="entry name" value="lambda repressor-like DNA-binding domains"/>
    <property type="match status" value="1"/>
</dbReference>
<dbReference type="Proteomes" id="UP000030428">
    <property type="component" value="Unassembled WGS sequence"/>
</dbReference>
<reference evidence="2 3" key="1">
    <citation type="journal article" date="2016" name="Front. Microbiol.">
        <title>Single-Cell (Meta-)Genomics of a Dimorphic Candidatus Thiomargarita nelsonii Reveals Genomic Plasticity.</title>
        <authorList>
            <person name="Flood B.E."/>
            <person name="Fliss P."/>
            <person name="Jones D.S."/>
            <person name="Dick G.J."/>
            <person name="Jain S."/>
            <person name="Kaster A.K."/>
            <person name="Winkel M."/>
            <person name="Mussmann M."/>
            <person name="Bailey J."/>
        </authorList>
    </citation>
    <scope>NUCLEOTIDE SEQUENCE [LARGE SCALE GENOMIC DNA]</scope>
    <source>
        <strain evidence="2">Hydrate Ridge</strain>
    </source>
</reference>
<evidence type="ECO:0000259" key="1">
    <source>
        <dbReference type="PROSITE" id="PS50943"/>
    </source>
</evidence>
<dbReference type="Gene3D" id="1.10.260.40">
    <property type="entry name" value="lambda repressor-like DNA-binding domains"/>
    <property type="match status" value="1"/>
</dbReference>
<dbReference type="PROSITE" id="PS50943">
    <property type="entry name" value="HTH_CROC1"/>
    <property type="match status" value="1"/>
</dbReference>
<keyword evidence="3" id="KW-1185">Reference proteome</keyword>
<protein>
    <recommendedName>
        <fullName evidence="1">HTH cro/C1-type domain-containing protein</fullName>
    </recommendedName>
</protein>
<evidence type="ECO:0000313" key="3">
    <source>
        <dbReference type="Proteomes" id="UP000030428"/>
    </source>
</evidence>
<proteinExistence type="predicted"/>
<gene>
    <name evidence="2" type="ORF">PN36_24065</name>
</gene>
<dbReference type="GO" id="GO:0003677">
    <property type="term" value="F:DNA binding"/>
    <property type="evidence" value="ECO:0007669"/>
    <property type="project" value="InterPro"/>
</dbReference>